<gene>
    <name evidence="2" type="ORF">H8F01_00420</name>
</gene>
<dbReference type="CDD" id="cd16403">
    <property type="entry name" value="ParB_N_like_MT"/>
    <property type="match status" value="1"/>
</dbReference>
<dbReference type="AlphaFoldDB" id="A0A7G8Q4H1"/>
<dbReference type="RefSeq" id="WP_187057138.1">
    <property type="nucleotide sequence ID" value="NZ_CP060412.1"/>
</dbReference>
<accession>A0A7G8Q4H1</accession>
<dbReference type="InterPro" id="IPR050336">
    <property type="entry name" value="Chromosome_partition/occlusion"/>
</dbReference>
<dbReference type="SMART" id="SM00470">
    <property type="entry name" value="ParB"/>
    <property type="match status" value="1"/>
</dbReference>
<sequence>MAGKPYKPTIESWAIDRIKPYDKNPKIHTSAQVEALAKVIQTQGFDVPIVVDADGVIIKGHGRRLASIHLGLKEVPVIVRSDLTPAQTKAARLSDNRVALGDFDVDMINSELHSLKDEGFELETIGFDDKELEFLFTDLAEVDTSSLVGAIEAARTTSVTITSEKPAEERSQFIAVNHVLGFSALPVAFERALARFQGQAEMKTGKKGGEAFGAFVQELMLDIEAGHAAAG</sequence>
<dbReference type="SUPFAM" id="SSF110849">
    <property type="entry name" value="ParB/Sulfiredoxin"/>
    <property type="match status" value="1"/>
</dbReference>
<evidence type="ECO:0000259" key="1">
    <source>
        <dbReference type="SMART" id="SM00470"/>
    </source>
</evidence>
<feature type="domain" description="ParB-like N-terminal" evidence="1">
    <location>
        <begin position="11"/>
        <end position="97"/>
    </location>
</feature>
<evidence type="ECO:0000313" key="3">
    <source>
        <dbReference type="Proteomes" id="UP000515873"/>
    </source>
</evidence>
<dbReference type="PANTHER" id="PTHR33375">
    <property type="entry name" value="CHROMOSOME-PARTITIONING PROTEIN PARB-RELATED"/>
    <property type="match status" value="1"/>
</dbReference>
<keyword evidence="3" id="KW-1185">Reference proteome</keyword>
<proteinExistence type="predicted"/>
<dbReference type="GO" id="GO:0007059">
    <property type="term" value="P:chromosome segregation"/>
    <property type="evidence" value="ECO:0007669"/>
    <property type="project" value="TreeGrafter"/>
</dbReference>
<dbReference type="Proteomes" id="UP000515873">
    <property type="component" value="Chromosome"/>
</dbReference>
<dbReference type="GO" id="GO:0045881">
    <property type="term" value="P:positive regulation of sporulation resulting in formation of a cellular spore"/>
    <property type="evidence" value="ECO:0007669"/>
    <property type="project" value="TreeGrafter"/>
</dbReference>
<dbReference type="InterPro" id="IPR003115">
    <property type="entry name" value="ParB_N"/>
</dbReference>
<protein>
    <submittedName>
        <fullName evidence="2">ParB N-terminal domain-containing protein</fullName>
    </submittedName>
</protein>
<dbReference type="PANTHER" id="PTHR33375:SF1">
    <property type="entry name" value="CHROMOSOME-PARTITIONING PROTEIN PARB-RELATED"/>
    <property type="match status" value="1"/>
</dbReference>
<dbReference type="KEGG" id="dtl:H8F01_00420"/>
<dbReference type="Pfam" id="PF02195">
    <property type="entry name" value="ParB_N"/>
    <property type="match status" value="1"/>
</dbReference>
<dbReference type="EMBL" id="CP060412">
    <property type="protein sequence ID" value="QNK01679.1"/>
    <property type="molecule type" value="Genomic_DNA"/>
</dbReference>
<dbReference type="Gene3D" id="3.90.1530.10">
    <property type="entry name" value="Conserved hypothetical protein from pyrococcus furiosus pfu- 392566-001, ParB domain"/>
    <property type="match status" value="1"/>
</dbReference>
<reference evidence="2 3" key="1">
    <citation type="submission" date="2020-08" db="EMBL/GenBank/DDBJ databases">
        <title>Dyella sp. G9 isolated from forest soil.</title>
        <authorList>
            <person name="Fu J."/>
            <person name="Qiu L."/>
        </authorList>
    </citation>
    <scope>NUCLEOTIDE SEQUENCE [LARGE SCALE GENOMIC DNA]</scope>
    <source>
        <strain evidence="2 3">G9</strain>
    </source>
</reference>
<dbReference type="GO" id="GO:0005694">
    <property type="term" value="C:chromosome"/>
    <property type="evidence" value="ECO:0007669"/>
    <property type="project" value="TreeGrafter"/>
</dbReference>
<organism evidence="2 3">
    <name type="scientific">Dyella telluris</name>
    <dbReference type="NCBI Taxonomy" id="2763498"/>
    <lineage>
        <taxon>Bacteria</taxon>
        <taxon>Pseudomonadati</taxon>
        <taxon>Pseudomonadota</taxon>
        <taxon>Gammaproteobacteria</taxon>
        <taxon>Lysobacterales</taxon>
        <taxon>Rhodanobacteraceae</taxon>
        <taxon>Dyella</taxon>
    </lineage>
</organism>
<dbReference type="InterPro" id="IPR036086">
    <property type="entry name" value="ParB/Sulfiredoxin_sf"/>
</dbReference>
<name>A0A7G8Q4H1_9GAMM</name>
<evidence type="ECO:0000313" key="2">
    <source>
        <dbReference type="EMBL" id="QNK01679.1"/>
    </source>
</evidence>